<dbReference type="OrthoDB" id="5243482at2759"/>
<keyword evidence="3" id="KW-1185">Reference proteome</keyword>
<protein>
    <submittedName>
        <fullName evidence="2">Uncharacterized protein</fullName>
    </submittedName>
</protein>
<dbReference type="EMBL" id="JAGMUV010000034">
    <property type="protein sequence ID" value="KAH7113524.1"/>
    <property type="molecule type" value="Genomic_DNA"/>
</dbReference>
<keyword evidence="1" id="KW-0812">Transmembrane</keyword>
<dbReference type="Proteomes" id="UP000738349">
    <property type="component" value="Unassembled WGS sequence"/>
</dbReference>
<dbReference type="AlphaFoldDB" id="A0A9P9IBD9"/>
<keyword evidence="1" id="KW-0472">Membrane</keyword>
<reference evidence="2" key="1">
    <citation type="journal article" date="2021" name="Nat. Commun.">
        <title>Genetic determinants of endophytism in the Arabidopsis root mycobiome.</title>
        <authorList>
            <person name="Mesny F."/>
            <person name="Miyauchi S."/>
            <person name="Thiergart T."/>
            <person name="Pickel B."/>
            <person name="Atanasova L."/>
            <person name="Karlsson M."/>
            <person name="Huettel B."/>
            <person name="Barry K.W."/>
            <person name="Haridas S."/>
            <person name="Chen C."/>
            <person name="Bauer D."/>
            <person name="Andreopoulos W."/>
            <person name="Pangilinan J."/>
            <person name="LaButti K."/>
            <person name="Riley R."/>
            <person name="Lipzen A."/>
            <person name="Clum A."/>
            <person name="Drula E."/>
            <person name="Henrissat B."/>
            <person name="Kohler A."/>
            <person name="Grigoriev I.V."/>
            <person name="Martin F.M."/>
            <person name="Hacquard S."/>
        </authorList>
    </citation>
    <scope>NUCLEOTIDE SEQUENCE</scope>
    <source>
        <strain evidence="2">MPI-CAGE-AT-0147</strain>
    </source>
</reference>
<organism evidence="2 3">
    <name type="scientific">Dactylonectria macrodidyma</name>
    <dbReference type="NCBI Taxonomy" id="307937"/>
    <lineage>
        <taxon>Eukaryota</taxon>
        <taxon>Fungi</taxon>
        <taxon>Dikarya</taxon>
        <taxon>Ascomycota</taxon>
        <taxon>Pezizomycotina</taxon>
        <taxon>Sordariomycetes</taxon>
        <taxon>Hypocreomycetidae</taxon>
        <taxon>Hypocreales</taxon>
        <taxon>Nectriaceae</taxon>
        <taxon>Dactylonectria</taxon>
    </lineage>
</organism>
<keyword evidence="1" id="KW-1133">Transmembrane helix</keyword>
<proteinExistence type="predicted"/>
<sequence>MDLNNDFNPYSESEADTNAFSEEAGFLAPSEEDTALCVIIRKLRKLEDFNLLIFNNIIKLSILILLIISNLNLLEKELSITYYNKASPIMNRDKIKDKDFNLIYKLIDNNIFSITRDNAANNNTSFNSSNELTTIRRRNS</sequence>
<gene>
    <name evidence="2" type="ORF">EDB81DRAFT_767968</name>
</gene>
<comment type="caution">
    <text evidence="2">The sequence shown here is derived from an EMBL/GenBank/DDBJ whole genome shotgun (WGS) entry which is preliminary data.</text>
</comment>
<evidence type="ECO:0000313" key="3">
    <source>
        <dbReference type="Proteomes" id="UP000738349"/>
    </source>
</evidence>
<accession>A0A9P9IBD9</accession>
<evidence type="ECO:0000256" key="1">
    <source>
        <dbReference type="SAM" id="Phobius"/>
    </source>
</evidence>
<name>A0A9P9IBD9_9HYPO</name>
<feature type="transmembrane region" description="Helical" evidence="1">
    <location>
        <begin position="49"/>
        <end position="68"/>
    </location>
</feature>
<evidence type="ECO:0000313" key="2">
    <source>
        <dbReference type="EMBL" id="KAH7113524.1"/>
    </source>
</evidence>